<dbReference type="RefSeq" id="XP_066692845.1">
    <property type="nucleotide sequence ID" value="XM_066850607.1"/>
</dbReference>
<evidence type="ECO:0008006" key="4">
    <source>
        <dbReference type="Google" id="ProtNLM"/>
    </source>
</evidence>
<dbReference type="Proteomes" id="UP001391051">
    <property type="component" value="Unassembled WGS sequence"/>
</dbReference>
<organism evidence="2 3">
    <name type="scientific">Apiospora aurea</name>
    <dbReference type="NCBI Taxonomy" id="335848"/>
    <lineage>
        <taxon>Eukaryota</taxon>
        <taxon>Fungi</taxon>
        <taxon>Dikarya</taxon>
        <taxon>Ascomycota</taxon>
        <taxon>Pezizomycotina</taxon>
        <taxon>Sordariomycetes</taxon>
        <taxon>Xylariomycetidae</taxon>
        <taxon>Amphisphaeriales</taxon>
        <taxon>Apiosporaceae</taxon>
        <taxon>Apiospora</taxon>
    </lineage>
</organism>
<accession>A0ABR1PSU4</accession>
<evidence type="ECO:0000256" key="1">
    <source>
        <dbReference type="SAM" id="MobiDB-lite"/>
    </source>
</evidence>
<dbReference type="EMBL" id="JAQQWE010000010">
    <property type="protein sequence ID" value="KAK7937517.1"/>
    <property type="molecule type" value="Genomic_DNA"/>
</dbReference>
<proteinExistence type="predicted"/>
<name>A0ABR1PSU4_9PEZI</name>
<comment type="caution">
    <text evidence="2">The sequence shown here is derived from an EMBL/GenBank/DDBJ whole genome shotgun (WGS) entry which is preliminary data.</text>
</comment>
<evidence type="ECO:0000313" key="2">
    <source>
        <dbReference type="EMBL" id="KAK7937517.1"/>
    </source>
</evidence>
<gene>
    <name evidence="2" type="ORF">PG986_014385</name>
</gene>
<protein>
    <recommendedName>
        <fullName evidence="4">Cyclin N-terminal domain-containing protein</fullName>
    </recommendedName>
</protein>
<dbReference type="GeneID" id="92083669"/>
<keyword evidence="3" id="KW-1185">Reference proteome</keyword>
<feature type="region of interest" description="Disordered" evidence="1">
    <location>
        <begin position="43"/>
        <end position="65"/>
    </location>
</feature>
<sequence length="258" mass="29438">MARRAHRIDNFEGTDSEYIEYLESHITYFRSYVHASSKSQQHGSVALPFPQTKPGQKSSNDKLLEPPTLPELDRIAWNPGRISVNTNNSAAVALPDRVKSFLREIPRTEEEWKEKRQSLDLATPDGLFRAFDELMLAGPTWAMDKCSQANGVQGSLVQYAQRLGIITHEVHRLRKMSTFGKLIFVAACCVAIETKHPSGMVDDAMRLCLASTSSTKTLGRYRRTALYTIQQMDELYPELNHRVFEIFLHGNVMFLWFQ</sequence>
<reference evidence="2 3" key="1">
    <citation type="submission" date="2023-01" db="EMBL/GenBank/DDBJ databases">
        <title>Analysis of 21 Apiospora genomes using comparative genomics revels a genus with tremendous synthesis potential of carbohydrate active enzymes and secondary metabolites.</title>
        <authorList>
            <person name="Sorensen T."/>
        </authorList>
    </citation>
    <scope>NUCLEOTIDE SEQUENCE [LARGE SCALE GENOMIC DNA]</scope>
    <source>
        <strain evidence="2 3">CBS 24483</strain>
    </source>
</reference>
<evidence type="ECO:0000313" key="3">
    <source>
        <dbReference type="Proteomes" id="UP001391051"/>
    </source>
</evidence>